<dbReference type="OrthoDB" id="9907157at2759"/>
<dbReference type="RefSeq" id="XP_017951273.1">
    <property type="nucleotide sequence ID" value="XM_018095784.2"/>
</dbReference>
<sequence length="298" mass="33817">MSDLVETYRNTMKSIEDSGFKAENLYSLMEIKLKELKVKVDDIFNSFENERLCPNLKNDTNCGVMEQDVIECNTCQRQSLLCVGGTNTNKCDEMVAKCPMCVCYEGSCYHKDTKEPCHACPGYYKCLNEVLLCKTEHIEIHEGEDLAFNCNIQFLASIEEEIEYVFDKRFEFQIHLLQTGSEPNFSKPHAARQDLGHYTCTVRSKESKFPFAKKDFIVKVVESGSSARHLHHPKVEDVPTVPAGDIEPEDKDDIIILVAAIAATVIFVIIIVSICAVYIQRNRAARAQERKFESHGDP</sequence>
<evidence type="ECO:0000256" key="1">
    <source>
        <dbReference type="ARBA" id="ARBA00009633"/>
    </source>
</evidence>
<dbReference type="Xenbase" id="XB-GENE-29089799">
    <property type="gene designation" value="LOC105947920"/>
</dbReference>
<evidence type="ECO:0000313" key="4">
    <source>
        <dbReference type="Proteomes" id="UP000008143"/>
    </source>
</evidence>
<reference evidence="5" key="1">
    <citation type="submission" date="2025-08" db="UniProtKB">
        <authorList>
            <consortium name="RefSeq"/>
        </authorList>
    </citation>
    <scope>IDENTIFICATION</scope>
    <source>
        <strain evidence="5">Nigerian</strain>
        <tissue evidence="5">Liver and blood</tissue>
    </source>
</reference>
<dbReference type="PANTHER" id="PTHR35540:SF1">
    <property type="entry name" value="IZUMO SPERM-EGG FUSION PROTEIN 1"/>
    <property type="match status" value="1"/>
</dbReference>
<comment type="similarity">
    <text evidence="1">Belongs to the Izumo family.</text>
</comment>
<evidence type="ECO:0000313" key="6">
    <source>
        <dbReference type="Xenbase" id="XB-GENE-29089799"/>
    </source>
</evidence>
<dbReference type="GO" id="GO:0035036">
    <property type="term" value="P:sperm-egg recognition"/>
    <property type="evidence" value="ECO:0007669"/>
    <property type="project" value="InterPro"/>
</dbReference>
<keyword evidence="2" id="KW-0732">Signal</keyword>
<feature type="transmembrane region" description="Helical" evidence="3">
    <location>
        <begin position="254"/>
        <end position="279"/>
    </location>
</feature>
<dbReference type="GO" id="GO:0016020">
    <property type="term" value="C:membrane"/>
    <property type="evidence" value="ECO:0007669"/>
    <property type="project" value="InterPro"/>
</dbReference>
<dbReference type="InterPro" id="IPR029389">
    <property type="entry name" value="IZUMO"/>
</dbReference>
<dbReference type="Proteomes" id="UP000008143">
    <property type="component" value="Chromosome 7"/>
</dbReference>
<name>A0A8J0T5N2_XENTR</name>
<evidence type="ECO:0000256" key="2">
    <source>
        <dbReference type="ARBA" id="ARBA00022729"/>
    </source>
</evidence>
<accession>A0A8J0T5N2</accession>
<dbReference type="KEGG" id="xtr:105947920"/>
<dbReference type="GO" id="GO:0007342">
    <property type="term" value="P:fusion of sperm to egg plasma membrane involved in single fertilization"/>
    <property type="evidence" value="ECO:0007669"/>
    <property type="project" value="InterPro"/>
</dbReference>
<dbReference type="AlphaFoldDB" id="A0A8J0T5N2"/>
<dbReference type="PANTHER" id="PTHR35540">
    <property type="entry name" value="IZUMO SPERM-EGG FUSION PROTEIN 1"/>
    <property type="match status" value="1"/>
</dbReference>
<keyword evidence="4" id="KW-1185">Reference proteome</keyword>
<keyword evidence="3" id="KW-0812">Transmembrane</keyword>
<evidence type="ECO:0000256" key="3">
    <source>
        <dbReference type="SAM" id="Phobius"/>
    </source>
</evidence>
<protein>
    <submittedName>
        <fullName evidence="5">Uncharacterized protein LOC105947920</fullName>
    </submittedName>
</protein>
<organism evidence="4 5">
    <name type="scientific">Xenopus tropicalis</name>
    <name type="common">Western clawed frog</name>
    <name type="synonym">Silurana tropicalis</name>
    <dbReference type="NCBI Taxonomy" id="8364"/>
    <lineage>
        <taxon>Eukaryota</taxon>
        <taxon>Metazoa</taxon>
        <taxon>Chordata</taxon>
        <taxon>Craniata</taxon>
        <taxon>Vertebrata</taxon>
        <taxon>Euteleostomi</taxon>
        <taxon>Amphibia</taxon>
        <taxon>Batrachia</taxon>
        <taxon>Anura</taxon>
        <taxon>Pipoidea</taxon>
        <taxon>Pipidae</taxon>
        <taxon>Xenopodinae</taxon>
        <taxon>Xenopus</taxon>
        <taxon>Silurana</taxon>
    </lineage>
</organism>
<dbReference type="GO" id="GO:0005102">
    <property type="term" value="F:signaling receptor binding"/>
    <property type="evidence" value="ECO:0007669"/>
    <property type="project" value="InterPro"/>
</dbReference>
<keyword evidence="3" id="KW-0472">Membrane</keyword>
<dbReference type="AGR" id="Xenbase:XB-GENE-29089799"/>
<dbReference type="Pfam" id="PF15005">
    <property type="entry name" value="IZUMO"/>
    <property type="match status" value="1"/>
</dbReference>
<dbReference type="OMA" id="KEPCHAC"/>
<keyword evidence="3" id="KW-1133">Transmembrane helix</keyword>
<dbReference type="InterPro" id="IPR032700">
    <property type="entry name" value="IZUMO1"/>
</dbReference>
<proteinExistence type="inferred from homology"/>
<gene>
    <name evidence="5 6" type="primary">LOC105947920</name>
</gene>
<dbReference type="GeneID" id="105947920"/>
<evidence type="ECO:0000313" key="5">
    <source>
        <dbReference type="RefSeq" id="XP_017951273.1"/>
    </source>
</evidence>